<proteinExistence type="predicted"/>
<keyword evidence="3" id="KW-1185">Reference proteome</keyword>
<evidence type="ECO:0000313" key="2">
    <source>
        <dbReference type="EMBL" id="GAA0160281.1"/>
    </source>
</evidence>
<name>A0AAV3QBI1_LITER</name>
<protein>
    <submittedName>
        <fullName evidence="2">Uncharacterized protein</fullName>
    </submittedName>
</protein>
<feature type="region of interest" description="Disordered" evidence="1">
    <location>
        <begin position="1"/>
        <end position="20"/>
    </location>
</feature>
<accession>A0AAV3QBI1</accession>
<gene>
    <name evidence="2" type="ORF">LIER_16868</name>
</gene>
<sequence length="68" mass="7763">MKFSSMSLEESSTKFGKHASDWQGSTKKFINPIWKRLGNEPQQNLQLYPDGNLLHGVSSRRFSYENGA</sequence>
<dbReference type="Proteomes" id="UP001454036">
    <property type="component" value="Unassembled WGS sequence"/>
</dbReference>
<dbReference type="EMBL" id="BAABME010003832">
    <property type="protein sequence ID" value="GAA0160281.1"/>
    <property type="molecule type" value="Genomic_DNA"/>
</dbReference>
<dbReference type="AlphaFoldDB" id="A0AAV3QBI1"/>
<reference evidence="2 3" key="1">
    <citation type="submission" date="2024-01" db="EMBL/GenBank/DDBJ databases">
        <title>The complete chloroplast genome sequence of Lithospermum erythrorhizon: insights into the phylogenetic relationship among Boraginaceae species and the maternal lineages of purple gromwells.</title>
        <authorList>
            <person name="Okada T."/>
            <person name="Watanabe K."/>
        </authorList>
    </citation>
    <scope>NUCLEOTIDE SEQUENCE [LARGE SCALE GENOMIC DNA]</scope>
</reference>
<organism evidence="2 3">
    <name type="scientific">Lithospermum erythrorhizon</name>
    <name type="common">Purple gromwell</name>
    <name type="synonym">Lithospermum officinale var. erythrorhizon</name>
    <dbReference type="NCBI Taxonomy" id="34254"/>
    <lineage>
        <taxon>Eukaryota</taxon>
        <taxon>Viridiplantae</taxon>
        <taxon>Streptophyta</taxon>
        <taxon>Embryophyta</taxon>
        <taxon>Tracheophyta</taxon>
        <taxon>Spermatophyta</taxon>
        <taxon>Magnoliopsida</taxon>
        <taxon>eudicotyledons</taxon>
        <taxon>Gunneridae</taxon>
        <taxon>Pentapetalae</taxon>
        <taxon>asterids</taxon>
        <taxon>lamiids</taxon>
        <taxon>Boraginales</taxon>
        <taxon>Boraginaceae</taxon>
        <taxon>Boraginoideae</taxon>
        <taxon>Lithospermeae</taxon>
        <taxon>Lithospermum</taxon>
    </lineage>
</organism>
<comment type="caution">
    <text evidence="2">The sequence shown here is derived from an EMBL/GenBank/DDBJ whole genome shotgun (WGS) entry which is preliminary data.</text>
</comment>
<evidence type="ECO:0000313" key="3">
    <source>
        <dbReference type="Proteomes" id="UP001454036"/>
    </source>
</evidence>
<evidence type="ECO:0000256" key="1">
    <source>
        <dbReference type="SAM" id="MobiDB-lite"/>
    </source>
</evidence>
<feature type="compositionally biased region" description="Polar residues" evidence="1">
    <location>
        <begin position="1"/>
        <end position="14"/>
    </location>
</feature>